<protein>
    <submittedName>
        <fullName evidence="3">Peptidase, M23 family</fullName>
    </submittedName>
</protein>
<keyword evidence="1" id="KW-0472">Membrane</keyword>
<dbReference type="STRING" id="158787.BSCA_1051"/>
<dbReference type="RefSeq" id="WP_070098297.1">
    <property type="nucleotide sequence ID" value="NZ_JASOEM010000003.1"/>
</dbReference>
<dbReference type="Pfam" id="PF01551">
    <property type="entry name" value="Peptidase_M23"/>
    <property type="match status" value="1"/>
</dbReference>
<dbReference type="Proteomes" id="UP000029033">
    <property type="component" value="Unassembled WGS sequence"/>
</dbReference>
<dbReference type="EMBL" id="JGZO01000004">
    <property type="protein sequence ID" value="KFI95233.1"/>
    <property type="molecule type" value="Genomic_DNA"/>
</dbReference>
<gene>
    <name evidence="3" type="ORF">BSCA_1051</name>
</gene>
<dbReference type="PANTHER" id="PTHR21666:SF270">
    <property type="entry name" value="MUREIN HYDROLASE ACTIVATOR ENVC"/>
    <property type="match status" value="1"/>
</dbReference>
<dbReference type="InterPro" id="IPR050570">
    <property type="entry name" value="Cell_wall_metabolism_enzyme"/>
</dbReference>
<evidence type="ECO:0000259" key="2">
    <source>
        <dbReference type="Pfam" id="PF01551"/>
    </source>
</evidence>
<dbReference type="InterPro" id="IPR016047">
    <property type="entry name" value="M23ase_b-sheet_dom"/>
</dbReference>
<dbReference type="Gene3D" id="2.70.70.10">
    <property type="entry name" value="Glucose Permease (Domain IIA)"/>
    <property type="match status" value="1"/>
</dbReference>
<keyword evidence="1" id="KW-0812">Transmembrane</keyword>
<dbReference type="CDD" id="cd12797">
    <property type="entry name" value="M23_peptidase"/>
    <property type="match status" value="1"/>
</dbReference>
<proteinExistence type="predicted"/>
<keyword evidence="1" id="KW-1133">Transmembrane helix</keyword>
<sequence length="276" mass="29436">MDQEEYRRRLRYQDMQDDWERRRREHWRRIRMYLAVILMGVMMILLIIGSGGLSRSGGMPRTRAEARAAAPSVRNTPARAACAGTERSGYAPPVTPDVVSAEGMSVETVSVDVVPVGTISSESVPPGAVRGTGGRGCGAAMTWPVAAPRVSRPFDGPEQPWLPGHRGVDLAIRDGGELLAPADGMVVFAGTVGGKSVVSVRHGRVTSTLEPAASTLAVGSRVRRGAPIARVAGHSDHCDGSCVHWGVKRGEREYADPAELASRRRIALKPVADDGG</sequence>
<organism evidence="3 4">
    <name type="scientific">Bifidobacterium scardovii</name>
    <dbReference type="NCBI Taxonomy" id="158787"/>
    <lineage>
        <taxon>Bacteria</taxon>
        <taxon>Bacillati</taxon>
        <taxon>Actinomycetota</taxon>
        <taxon>Actinomycetes</taxon>
        <taxon>Bifidobacteriales</taxon>
        <taxon>Bifidobacteriaceae</taxon>
        <taxon>Bifidobacterium</taxon>
    </lineage>
</organism>
<name>A0A087DI83_9BIFI</name>
<dbReference type="InterPro" id="IPR011055">
    <property type="entry name" value="Dup_hybrid_motif"/>
</dbReference>
<evidence type="ECO:0000313" key="3">
    <source>
        <dbReference type="EMBL" id="KFI95233.1"/>
    </source>
</evidence>
<keyword evidence="4" id="KW-1185">Reference proteome</keyword>
<accession>A0A087DI83</accession>
<dbReference type="PANTHER" id="PTHR21666">
    <property type="entry name" value="PEPTIDASE-RELATED"/>
    <property type="match status" value="1"/>
</dbReference>
<evidence type="ECO:0000313" key="4">
    <source>
        <dbReference type="Proteomes" id="UP000029033"/>
    </source>
</evidence>
<dbReference type="AlphaFoldDB" id="A0A087DI83"/>
<dbReference type="GO" id="GO:0004222">
    <property type="term" value="F:metalloendopeptidase activity"/>
    <property type="evidence" value="ECO:0007669"/>
    <property type="project" value="TreeGrafter"/>
</dbReference>
<comment type="caution">
    <text evidence="3">The sequence shown here is derived from an EMBL/GenBank/DDBJ whole genome shotgun (WGS) entry which is preliminary data.</text>
</comment>
<reference evidence="3 4" key="1">
    <citation type="submission" date="2014-03" db="EMBL/GenBank/DDBJ databases">
        <title>Genomics of Bifidobacteria.</title>
        <authorList>
            <person name="Ventura M."/>
            <person name="Milani C."/>
            <person name="Lugli G.A."/>
        </authorList>
    </citation>
    <scope>NUCLEOTIDE SEQUENCE [LARGE SCALE GENOMIC DNA]</scope>
    <source>
        <strain evidence="3 4">LMG 21589</strain>
    </source>
</reference>
<feature type="domain" description="M23ase beta-sheet core" evidence="2">
    <location>
        <begin position="164"/>
        <end position="252"/>
    </location>
</feature>
<evidence type="ECO:0000256" key="1">
    <source>
        <dbReference type="SAM" id="Phobius"/>
    </source>
</evidence>
<dbReference type="GeneID" id="85167042"/>
<dbReference type="eggNOG" id="COG0739">
    <property type="taxonomic scope" value="Bacteria"/>
</dbReference>
<feature type="transmembrane region" description="Helical" evidence="1">
    <location>
        <begin position="32"/>
        <end position="53"/>
    </location>
</feature>
<dbReference type="SUPFAM" id="SSF51261">
    <property type="entry name" value="Duplicated hybrid motif"/>
    <property type="match status" value="1"/>
</dbReference>